<dbReference type="InterPro" id="IPR029058">
    <property type="entry name" value="AB_hydrolase_fold"/>
</dbReference>
<accession>A0ABR6N2W0</accession>
<dbReference type="PANTHER" id="PTHR43329">
    <property type="entry name" value="EPOXIDE HYDROLASE"/>
    <property type="match status" value="1"/>
</dbReference>
<dbReference type="Pfam" id="PF00561">
    <property type="entry name" value="Abhydrolase_1"/>
    <property type="match status" value="1"/>
</dbReference>
<evidence type="ECO:0000256" key="1">
    <source>
        <dbReference type="ARBA" id="ARBA00022801"/>
    </source>
</evidence>
<dbReference type="Proteomes" id="UP000560131">
    <property type="component" value="Unassembled WGS sequence"/>
</dbReference>
<dbReference type="InterPro" id="IPR000073">
    <property type="entry name" value="AB_hydrolase_1"/>
</dbReference>
<keyword evidence="4" id="KW-1185">Reference proteome</keyword>
<evidence type="ECO:0000259" key="2">
    <source>
        <dbReference type="Pfam" id="PF00561"/>
    </source>
</evidence>
<gene>
    <name evidence="3" type="ORF">FHS97_000037</name>
</gene>
<sequence length="321" mass="34722">MRGFSEYRVEANGIRQHVIEAGSGPAILLCHGFPELGYSWRHQLRALADAGYRAIAPDMRGYGGTTVPDGVEHYTIFHLTGDMVALLEALGIAEAAIVGHDWGAPVAWTAAQLRPDLFRAVLGMSVPFARRGSISSLAKLRRAGLDAYYQLYFQTPGRAERELEADVDTAMRRIMWSLSAGPSTAWSGMIGPAGALAAFHEPDQPMPWLGDEDLARYGAAFRATGFAGALNWYRNIERNWELTASLAGLGITQPAWFVIGDRDPILPAVRPAIDVLPQTVPGLRGTTMLPGVGHWLQQEASGAVNAVLIDFLSRSFPATPG</sequence>
<evidence type="ECO:0000313" key="4">
    <source>
        <dbReference type="Proteomes" id="UP000560131"/>
    </source>
</evidence>
<dbReference type="InterPro" id="IPR000639">
    <property type="entry name" value="Epox_hydrolase-like"/>
</dbReference>
<dbReference type="RefSeq" id="WP_184032294.1">
    <property type="nucleotide sequence ID" value="NZ_BAABAR010000002.1"/>
</dbReference>
<evidence type="ECO:0000313" key="3">
    <source>
        <dbReference type="EMBL" id="MBB5724137.1"/>
    </source>
</evidence>
<dbReference type="Gene3D" id="3.40.50.1820">
    <property type="entry name" value="alpha/beta hydrolase"/>
    <property type="match status" value="1"/>
</dbReference>
<organism evidence="3 4">
    <name type="scientific">Sphingomonas endophytica</name>
    <dbReference type="NCBI Taxonomy" id="869719"/>
    <lineage>
        <taxon>Bacteria</taxon>
        <taxon>Pseudomonadati</taxon>
        <taxon>Pseudomonadota</taxon>
        <taxon>Alphaproteobacteria</taxon>
        <taxon>Sphingomonadales</taxon>
        <taxon>Sphingomonadaceae</taxon>
        <taxon>Sphingomonas</taxon>
    </lineage>
</organism>
<reference evidence="3 4" key="1">
    <citation type="submission" date="2020-08" db="EMBL/GenBank/DDBJ databases">
        <title>Genomic Encyclopedia of Type Strains, Phase IV (KMG-IV): sequencing the most valuable type-strain genomes for metagenomic binning, comparative biology and taxonomic classification.</title>
        <authorList>
            <person name="Goeker M."/>
        </authorList>
    </citation>
    <scope>NUCLEOTIDE SEQUENCE [LARGE SCALE GENOMIC DNA]</scope>
    <source>
        <strain evidence="3 4">DSM 101535</strain>
    </source>
</reference>
<dbReference type="EMBL" id="JACIJN010000001">
    <property type="protein sequence ID" value="MBB5724137.1"/>
    <property type="molecule type" value="Genomic_DNA"/>
</dbReference>
<protein>
    <submittedName>
        <fullName evidence="3">Pimeloyl-ACP methyl ester carboxylesterase</fullName>
    </submittedName>
</protein>
<name>A0ABR6N2W0_9SPHN</name>
<dbReference type="SUPFAM" id="SSF53474">
    <property type="entry name" value="alpha/beta-Hydrolases"/>
    <property type="match status" value="1"/>
</dbReference>
<proteinExistence type="predicted"/>
<keyword evidence="1" id="KW-0378">Hydrolase</keyword>
<comment type="caution">
    <text evidence="3">The sequence shown here is derived from an EMBL/GenBank/DDBJ whole genome shotgun (WGS) entry which is preliminary data.</text>
</comment>
<feature type="domain" description="AB hydrolase-1" evidence="2">
    <location>
        <begin position="25"/>
        <end position="268"/>
    </location>
</feature>
<dbReference type="PRINTS" id="PR00412">
    <property type="entry name" value="EPOXHYDRLASE"/>
</dbReference>